<dbReference type="GO" id="GO:0016020">
    <property type="term" value="C:membrane"/>
    <property type="evidence" value="ECO:0007669"/>
    <property type="project" value="TreeGrafter"/>
</dbReference>
<evidence type="ECO:0000256" key="2">
    <source>
        <dbReference type="ARBA" id="ARBA00022801"/>
    </source>
</evidence>
<keyword evidence="1" id="KW-0479">Metal-binding</keyword>
<name>K1UN07_9ZZZZ</name>
<reference evidence="5" key="1">
    <citation type="journal article" date="2013" name="Environ. Microbiol.">
        <title>Microbiota from the distal guts of lean and obese adolescents exhibit partial functional redundancy besides clear differences in community structure.</title>
        <authorList>
            <person name="Ferrer M."/>
            <person name="Ruiz A."/>
            <person name="Lanza F."/>
            <person name="Haange S.B."/>
            <person name="Oberbach A."/>
            <person name="Till H."/>
            <person name="Bargiela R."/>
            <person name="Campoy C."/>
            <person name="Segura M.T."/>
            <person name="Richter M."/>
            <person name="von Bergen M."/>
            <person name="Seifert J."/>
            <person name="Suarez A."/>
        </authorList>
    </citation>
    <scope>NUCLEOTIDE SEQUENCE</scope>
</reference>
<dbReference type="InterPro" id="IPR050248">
    <property type="entry name" value="Polysacc_deacetylase_ArnD"/>
</dbReference>
<keyword evidence="3" id="KW-0812">Transmembrane</keyword>
<gene>
    <name evidence="5" type="ORF">LEA_00149</name>
</gene>
<dbReference type="EMBL" id="AJWY01000108">
    <property type="protein sequence ID" value="EKC81629.1"/>
    <property type="molecule type" value="Genomic_DNA"/>
</dbReference>
<dbReference type="GO" id="GO:0005975">
    <property type="term" value="P:carbohydrate metabolic process"/>
    <property type="evidence" value="ECO:0007669"/>
    <property type="project" value="InterPro"/>
</dbReference>
<dbReference type="PROSITE" id="PS51677">
    <property type="entry name" value="NODB"/>
    <property type="match status" value="1"/>
</dbReference>
<dbReference type="InterPro" id="IPR011330">
    <property type="entry name" value="Glyco_hydro/deAcase_b/a-brl"/>
</dbReference>
<evidence type="ECO:0000256" key="1">
    <source>
        <dbReference type="ARBA" id="ARBA00022723"/>
    </source>
</evidence>
<dbReference type="CDD" id="cd10954">
    <property type="entry name" value="CE4_CtAXE_like"/>
    <property type="match status" value="1"/>
</dbReference>
<feature type="transmembrane region" description="Helical" evidence="3">
    <location>
        <begin position="9"/>
        <end position="30"/>
    </location>
</feature>
<evidence type="ECO:0000259" key="4">
    <source>
        <dbReference type="PROSITE" id="PS51677"/>
    </source>
</evidence>
<comment type="caution">
    <text evidence="5">The sequence shown here is derived from an EMBL/GenBank/DDBJ whole genome shotgun (WGS) entry which is preliminary data.</text>
</comment>
<evidence type="ECO:0000256" key="3">
    <source>
        <dbReference type="SAM" id="Phobius"/>
    </source>
</evidence>
<dbReference type="AlphaFoldDB" id="K1UN07"/>
<dbReference type="InterPro" id="IPR002509">
    <property type="entry name" value="NODB_dom"/>
</dbReference>
<evidence type="ECO:0000313" key="5">
    <source>
        <dbReference type="EMBL" id="EKC81629.1"/>
    </source>
</evidence>
<accession>K1UN07</accession>
<dbReference type="Gene3D" id="3.20.20.370">
    <property type="entry name" value="Glycoside hydrolase/deacetylase"/>
    <property type="match status" value="1"/>
</dbReference>
<dbReference type="SUPFAM" id="SSF88713">
    <property type="entry name" value="Glycoside hydrolase/deacetylase"/>
    <property type="match status" value="1"/>
</dbReference>
<keyword evidence="2" id="KW-0378">Hydrolase</keyword>
<dbReference type="Pfam" id="PF01522">
    <property type="entry name" value="Polysacc_deac_1"/>
    <property type="match status" value="1"/>
</dbReference>
<dbReference type="PANTHER" id="PTHR10587:SF133">
    <property type="entry name" value="CHITIN DEACETYLASE 1-RELATED"/>
    <property type="match status" value="1"/>
</dbReference>
<organism evidence="5">
    <name type="scientific">human gut metagenome</name>
    <dbReference type="NCBI Taxonomy" id="408170"/>
    <lineage>
        <taxon>unclassified sequences</taxon>
        <taxon>metagenomes</taxon>
        <taxon>organismal metagenomes</taxon>
    </lineage>
</organism>
<sequence>MIIKFKRPAAIFCGIILMVFGLLFLLYAVFGMNGDEEIRAKKTIAQHDTSVDPEKPMVALTYDDGPYTPVTGRILESLKAVGGRATFFVVGSRIDGREEITKKITEYGCEIGNHTYGHVVLTKTDNENALRELAKNDEVIFDTVGIKPSVVRPPCGCYNDFIRQNEKRPLVMWTIDTRDWSHQNKDRTVNTVLSSVKDGDIVLMHDLFVPTAEASEILIPELVNRGFQLVTVSELINYRGEINGTVLNNS</sequence>
<dbReference type="GO" id="GO:0046872">
    <property type="term" value="F:metal ion binding"/>
    <property type="evidence" value="ECO:0007669"/>
    <property type="project" value="UniProtKB-KW"/>
</dbReference>
<feature type="domain" description="NodB homology" evidence="4">
    <location>
        <begin position="56"/>
        <end position="230"/>
    </location>
</feature>
<dbReference type="PANTHER" id="PTHR10587">
    <property type="entry name" value="GLYCOSYL TRANSFERASE-RELATED"/>
    <property type="match status" value="1"/>
</dbReference>
<keyword evidence="3" id="KW-0472">Membrane</keyword>
<protein>
    <submittedName>
        <fullName evidence="5">Polysaccharide deacetylase family protein</fullName>
    </submittedName>
</protein>
<keyword evidence="3" id="KW-1133">Transmembrane helix</keyword>
<proteinExistence type="predicted"/>
<dbReference type="GO" id="GO:0016810">
    <property type="term" value="F:hydrolase activity, acting on carbon-nitrogen (but not peptide) bonds"/>
    <property type="evidence" value="ECO:0007669"/>
    <property type="project" value="InterPro"/>
</dbReference>